<gene>
    <name evidence="4" type="ORF">GCM10009788_22570</name>
</gene>
<comment type="similarity">
    <text evidence="1 2">Belongs to the phD/YefM antitoxin family.</text>
</comment>
<evidence type="ECO:0000313" key="5">
    <source>
        <dbReference type="Proteomes" id="UP001500842"/>
    </source>
</evidence>
<dbReference type="SUPFAM" id="SSF143120">
    <property type="entry name" value="YefM-like"/>
    <property type="match status" value="1"/>
</dbReference>
<evidence type="ECO:0000313" key="4">
    <source>
        <dbReference type="EMBL" id="GAA1517941.1"/>
    </source>
</evidence>
<comment type="function">
    <text evidence="2">Antitoxin component of a type II toxin-antitoxin (TA) system.</text>
</comment>
<dbReference type="InterPro" id="IPR006442">
    <property type="entry name" value="Antitoxin_Phd/YefM"/>
</dbReference>
<dbReference type="Gene3D" id="3.40.1620.10">
    <property type="entry name" value="YefM-like domain"/>
    <property type="match status" value="1"/>
</dbReference>
<comment type="caution">
    <text evidence="4">The sequence shown here is derived from an EMBL/GenBank/DDBJ whole genome shotgun (WGS) entry which is preliminary data.</text>
</comment>
<dbReference type="NCBIfam" id="TIGR01552">
    <property type="entry name" value="phd_fam"/>
    <property type="match status" value="1"/>
</dbReference>
<dbReference type="Pfam" id="PF02604">
    <property type="entry name" value="PhdYeFM_antitox"/>
    <property type="match status" value="1"/>
</dbReference>
<dbReference type="EMBL" id="BAAAOR010000015">
    <property type="protein sequence ID" value="GAA1517941.1"/>
    <property type="molecule type" value="Genomic_DNA"/>
</dbReference>
<proteinExistence type="inferred from homology"/>
<evidence type="ECO:0000256" key="2">
    <source>
        <dbReference type="RuleBase" id="RU362080"/>
    </source>
</evidence>
<keyword evidence="5" id="KW-1185">Reference proteome</keyword>
<sequence>MKSITVAELRQNPTEALRDVESGETYVVTRHRREIARLVPPVADAELIPPAGADRLASDGAATTAVADRGLGRGAAGGDGVRLVTRYYLDTSIAVHALLGSRRAEEWFDAVTADPADTLVSSRILRAELTRGCGGRTYPSPNGTPFSTTSR</sequence>
<dbReference type="InterPro" id="IPR036165">
    <property type="entry name" value="YefM-like_sf"/>
</dbReference>
<dbReference type="Proteomes" id="UP001500842">
    <property type="component" value="Unassembled WGS sequence"/>
</dbReference>
<protein>
    <recommendedName>
        <fullName evidence="2">Antitoxin</fullName>
    </recommendedName>
</protein>
<dbReference type="RefSeq" id="WP_344112098.1">
    <property type="nucleotide sequence ID" value="NZ_BAAAOR010000015.1"/>
</dbReference>
<feature type="compositionally biased region" description="Polar residues" evidence="3">
    <location>
        <begin position="139"/>
        <end position="151"/>
    </location>
</feature>
<evidence type="ECO:0000256" key="3">
    <source>
        <dbReference type="SAM" id="MobiDB-lite"/>
    </source>
</evidence>
<reference evidence="4 5" key="1">
    <citation type="journal article" date="2019" name="Int. J. Syst. Evol. Microbiol.">
        <title>The Global Catalogue of Microorganisms (GCM) 10K type strain sequencing project: providing services to taxonomists for standard genome sequencing and annotation.</title>
        <authorList>
            <consortium name="The Broad Institute Genomics Platform"/>
            <consortium name="The Broad Institute Genome Sequencing Center for Infectious Disease"/>
            <person name="Wu L."/>
            <person name="Ma J."/>
        </authorList>
    </citation>
    <scope>NUCLEOTIDE SEQUENCE [LARGE SCALE GENOMIC DNA]</scope>
    <source>
        <strain evidence="4 5">JCM 14942</strain>
    </source>
</reference>
<accession>A0ABN2AGB6</accession>
<organism evidence="4 5">
    <name type="scientific">Nocardioides humi</name>
    <dbReference type="NCBI Taxonomy" id="449461"/>
    <lineage>
        <taxon>Bacteria</taxon>
        <taxon>Bacillati</taxon>
        <taxon>Actinomycetota</taxon>
        <taxon>Actinomycetes</taxon>
        <taxon>Propionibacteriales</taxon>
        <taxon>Nocardioidaceae</taxon>
        <taxon>Nocardioides</taxon>
    </lineage>
</organism>
<evidence type="ECO:0000256" key="1">
    <source>
        <dbReference type="ARBA" id="ARBA00009981"/>
    </source>
</evidence>
<feature type="region of interest" description="Disordered" evidence="3">
    <location>
        <begin position="132"/>
        <end position="151"/>
    </location>
</feature>
<name>A0ABN2AGB6_9ACTN</name>